<dbReference type="Pfam" id="PF00514">
    <property type="entry name" value="Arm"/>
    <property type="match status" value="1"/>
</dbReference>
<dbReference type="GO" id="GO:0008270">
    <property type="term" value="F:zinc ion binding"/>
    <property type="evidence" value="ECO:0007669"/>
    <property type="project" value="UniProtKB-KW"/>
</dbReference>
<evidence type="ECO:0000256" key="7">
    <source>
        <dbReference type="SAM" id="Coils"/>
    </source>
</evidence>
<dbReference type="PANTHER" id="PTHR45958">
    <property type="entry name" value="RING-TYPE E3 UBIQUITIN TRANSFERASE"/>
    <property type="match status" value="1"/>
</dbReference>
<keyword evidence="6" id="KW-0862">Zinc</keyword>
<dbReference type="Gene3D" id="1.25.10.10">
    <property type="entry name" value="Leucine-rich Repeat Variant"/>
    <property type="match status" value="3"/>
</dbReference>
<comment type="caution">
    <text evidence="10">The sequence shown here is derived from an EMBL/GenBank/DDBJ whole genome shotgun (WGS) entry which is preliminary data.</text>
</comment>
<evidence type="ECO:0000256" key="5">
    <source>
        <dbReference type="ARBA" id="ARBA00022737"/>
    </source>
</evidence>
<feature type="domain" description="RING-type" evidence="8">
    <location>
        <begin position="265"/>
        <end position="303"/>
    </location>
</feature>
<dbReference type="Proteomes" id="UP001141552">
    <property type="component" value="Unassembled WGS sequence"/>
</dbReference>
<evidence type="ECO:0000259" key="8">
    <source>
        <dbReference type="PROSITE" id="PS50089"/>
    </source>
</evidence>
<dbReference type="GO" id="GO:0061630">
    <property type="term" value="F:ubiquitin protein ligase activity"/>
    <property type="evidence" value="ECO:0007669"/>
    <property type="project" value="UniProtKB-EC"/>
</dbReference>
<dbReference type="AlphaFoldDB" id="A0A9Q0F8U4"/>
<accession>A0A9Q0F8U4</accession>
<keyword evidence="5" id="KW-0677">Repeat</keyword>
<dbReference type="GO" id="GO:0016567">
    <property type="term" value="P:protein ubiquitination"/>
    <property type="evidence" value="ECO:0007669"/>
    <property type="project" value="InterPro"/>
</dbReference>
<evidence type="ECO:0000256" key="4">
    <source>
        <dbReference type="ARBA" id="ARBA00022679"/>
    </source>
</evidence>
<dbReference type="InterPro" id="IPR001841">
    <property type="entry name" value="Znf_RING"/>
</dbReference>
<evidence type="ECO:0000313" key="11">
    <source>
        <dbReference type="Proteomes" id="UP001141552"/>
    </source>
</evidence>
<sequence>MDFGSVGIEDVGAVVLQELWNKVAFLAMDLVSETKDVVLEKKSLQEFSSTIFELSTLLQMMDTQKVEAAMGSEAMKSALMLLHSHLTKAHKIIKDYKSGSRIRLLLSSQSILSQMKDLANEIATTLSSFQLVNLDVSLNLKTRADQIVNDLRSLQFQSAAGTELIASEIQSSIWESNMNRENARKLLEKIAEAVGIRASASLVQDELTLIKKEKEELEDQKKQAEALQLAQLIQLLYSTEIVTRPPYDDGVATYHQEYAITSFVCALCHEMMTDPVALVCGHSFERKAIQDHFNRGKKNCPTCGELLHCLDLTPNFNLRSSITEWKKRDMDLRFQAAVSGINSNEKSRQNKAFEDMQTLVEMSEYALKFSEQGLMPKLVDIMKENKVNRTATMKCLYLMAKHSEDQKEAMVGTGVIRHIVKQIYRGEHGADAIAVLMELSKRESLRESIGKTKDCIPLLVSLLQNDDADVKEKAWNTLENLCANTSFIIKMAEAGHFQPFVARFNQGPQESRASMAADLLRMTLKEASIKYLKNKQFIQNLVKMLSSNSPAYKLAGLKCIKKLIVWPKIVKQLLSDPGTVPNLLGIISFVRSDAHVKQEAGEILALLVGGCQHPEIQTNQGLLELQSEHNINLFLHLTTGSEPKSRIQFLNLLLQLSQKSEAVRDLIRSNRDAVSQLFSSLDENESEVKKLAMKFIICISDGHSDGVPLPDSHSKEAAINKLVTILTSSPDIEERSFAAGIISKLSKEDADVDAILQKSEALKAIREVICSGEEMLDKIRIPANVDIPLLENALAALLRFTEPTKPELQREVGKLELYPSLVRVLSRGSSLAKKRTATAIAHLSQSSSLSMSSTSNPIMSVPAAESSFPLLHVMNFFPNISWCCSTTPHGRSLCSVHGAACSARHTFCLVKADAVKPLVQILRETEPDVAEAALTALETLLADHSTMSHATAVIVESQGLVAILQVLEKGSLSAKAKALDLLHKIIKHTKISQPLFQRSERILIQLLHEDELKKKVALVLRQMKLIPEQSSYF</sequence>
<proteinExistence type="predicted"/>
<dbReference type="InterPro" id="IPR013083">
    <property type="entry name" value="Znf_RING/FYVE/PHD"/>
</dbReference>
<dbReference type="Gene3D" id="3.30.40.10">
    <property type="entry name" value="Zinc/RING finger domain, C3HC4 (zinc finger)"/>
    <property type="match status" value="1"/>
</dbReference>
<dbReference type="SMART" id="SM00504">
    <property type="entry name" value="Ubox"/>
    <property type="match status" value="1"/>
</dbReference>
<reference evidence="10" key="1">
    <citation type="submission" date="2022-02" db="EMBL/GenBank/DDBJ databases">
        <authorList>
            <person name="Henning P.M."/>
            <person name="McCubbin A.G."/>
            <person name="Shore J.S."/>
        </authorList>
    </citation>
    <scope>NUCLEOTIDE SEQUENCE</scope>
    <source>
        <strain evidence="10">F60SS</strain>
        <tissue evidence="10">Leaves</tissue>
    </source>
</reference>
<dbReference type="SUPFAM" id="SSF57850">
    <property type="entry name" value="RING/U-box"/>
    <property type="match status" value="1"/>
</dbReference>
<keyword evidence="6" id="KW-0863">Zinc-finger</keyword>
<keyword evidence="4" id="KW-0808">Transferase</keyword>
<dbReference type="EMBL" id="JAKUCV010006778">
    <property type="protein sequence ID" value="KAJ4825922.1"/>
    <property type="molecule type" value="Genomic_DNA"/>
</dbReference>
<protein>
    <recommendedName>
        <fullName evidence="3">RING-type E3 ubiquitin transferase</fullName>
        <ecNumber evidence="3">2.3.2.27</ecNumber>
    </recommendedName>
</protein>
<evidence type="ECO:0000256" key="6">
    <source>
        <dbReference type="PROSITE-ProRule" id="PRU00175"/>
    </source>
</evidence>
<dbReference type="SMART" id="SM00185">
    <property type="entry name" value="ARM"/>
    <property type="match status" value="5"/>
</dbReference>
<feature type="domain" description="U-box" evidence="9">
    <location>
        <begin position="258"/>
        <end position="332"/>
    </location>
</feature>
<dbReference type="PROSITE" id="PS51698">
    <property type="entry name" value="U_BOX"/>
    <property type="match status" value="1"/>
</dbReference>
<dbReference type="InterPro" id="IPR036537">
    <property type="entry name" value="Adaptor_Cbl_N_dom_sf"/>
</dbReference>
<dbReference type="InterPro" id="IPR000225">
    <property type="entry name" value="Armadillo"/>
</dbReference>
<dbReference type="SUPFAM" id="SSF48371">
    <property type="entry name" value="ARM repeat"/>
    <property type="match status" value="2"/>
</dbReference>
<dbReference type="InterPro" id="IPR003613">
    <property type="entry name" value="Ubox_domain"/>
</dbReference>
<dbReference type="PROSITE" id="PS50089">
    <property type="entry name" value="ZF_RING_2"/>
    <property type="match status" value="1"/>
</dbReference>
<name>A0A9Q0F8U4_9ROSI</name>
<feature type="coiled-coil region" evidence="7">
    <location>
        <begin position="200"/>
        <end position="230"/>
    </location>
</feature>
<comment type="catalytic activity">
    <reaction evidence="1">
        <text>S-ubiquitinyl-[E2 ubiquitin-conjugating enzyme]-L-cysteine + [acceptor protein]-L-lysine = [E2 ubiquitin-conjugating enzyme]-L-cysteine + N(6)-ubiquitinyl-[acceptor protein]-L-lysine.</text>
        <dbReference type="EC" id="2.3.2.27"/>
    </reaction>
</comment>
<evidence type="ECO:0000313" key="10">
    <source>
        <dbReference type="EMBL" id="KAJ4825922.1"/>
    </source>
</evidence>
<comment type="pathway">
    <text evidence="2">Protein modification; protein ubiquitination.</text>
</comment>
<dbReference type="OrthoDB" id="26899at2759"/>
<dbReference type="Gene3D" id="1.20.930.20">
    <property type="entry name" value="Adaptor protein Cbl, N-terminal domain"/>
    <property type="match status" value="1"/>
</dbReference>
<dbReference type="PANTHER" id="PTHR45958:SF11">
    <property type="entry name" value="RING-TYPE E3 UBIQUITIN TRANSFERASE"/>
    <property type="match status" value="1"/>
</dbReference>
<dbReference type="InterPro" id="IPR052608">
    <property type="entry name" value="U-box_domain_protein"/>
</dbReference>
<evidence type="ECO:0000256" key="2">
    <source>
        <dbReference type="ARBA" id="ARBA00004906"/>
    </source>
</evidence>
<gene>
    <name evidence="10" type="ORF">Tsubulata_006261</name>
</gene>
<evidence type="ECO:0000256" key="3">
    <source>
        <dbReference type="ARBA" id="ARBA00012483"/>
    </source>
</evidence>
<keyword evidence="7" id="KW-0175">Coiled coil</keyword>
<organism evidence="10 11">
    <name type="scientific">Turnera subulata</name>
    <dbReference type="NCBI Taxonomy" id="218843"/>
    <lineage>
        <taxon>Eukaryota</taxon>
        <taxon>Viridiplantae</taxon>
        <taxon>Streptophyta</taxon>
        <taxon>Embryophyta</taxon>
        <taxon>Tracheophyta</taxon>
        <taxon>Spermatophyta</taxon>
        <taxon>Magnoliopsida</taxon>
        <taxon>eudicotyledons</taxon>
        <taxon>Gunneridae</taxon>
        <taxon>Pentapetalae</taxon>
        <taxon>rosids</taxon>
        <taxon>fabids</taxon>
        <taxon>Malpighiales</taxon>
        <taxon>Passifloraceae</taxon>
        <taxon>Turnera</taxon>
    </lineage>
</organism>
<evidence type="ECO:0000256" key="1">
    <source>
        <dbReference type="ARBA" id="ARBA00000900"/>
    </source>
</evidence>
<reference evidence="10" key="2">
    <citation type="journal article" date="2023" name="Plants (Basel)">
        <title>Annotation of the Turnera subulata (Passifloraceae) Draft Genome Reveals the S-Locus Evolved after the Divergence of Turneroideae from Passifloroideae in a Stepwise Manner.</title>
        <authorList>
            <person name="Henning P.M."/>
            <person name="Roalson E.H."/>
            <person name="Mir W."/>
            <person name="McCubbin A.G."/>
            <person name="Shore J.S."/>
        </authorList>
    </citation>
    <scope>NUCLEOTIDE SEQUENCE</scope>
    <source>
        <strain evidence="10">F60SS</strain>
    </source>
</reference>
<evidence type="ECO:0000259" key="9">
    <source>
        <dbReference type="PROSITE" id="PS51698"/>
    </source>
</evidence>
<dbReference type="EC" id="2.3.2.27" evidence="3"/>
<dbReference type="Pfam" id="PF04564">
    <property type="entry name" value="U-box"/>
    <property type="match status" value="1"/>
</dbReference>
<keyword evidence="11" id="KW-1185">Reference proteome</keyword>
<keyword evidence="6" id="KW-0479">Metal-binding</keyword>
<dbReference type="InterPro" id="IPR011989">
    <property type="entry name" value="ARM-like"/>
</dbReference>
<dbReference type="InterPro" id="IPR016024">
    <property type="entry name" value="ARM-type_fold"/>
</dbReference>
<dbReference type="GO" id="GO:0007166">
    <property type="term" value="P:cell surface receptor signaling pathway"/>
    <property type="evidence" value="ECO:0007669"/>
    <property type="project" value="InterPro"/>
</dbReference>